<dbReference type="PROSITE" id="PS00028">
    <property type="entry name" value="ZINC_FINGER_C2H2_1"/>
    <property type="match status" value="6"/>
</dbReference>
<name>A0ABY7F4Q0_MYAAR</name>
<evidence type="ECO:0000256" key="1">
    <source>
        <dbReference type="ARBA" id="ARBA00004123"/>
    </source>
</evidence>
<dbReference type="Pfam" id="PF00096">
    <property type="entry name" value="zf-C2H2"/>
    <property type="match status" value="6"/>
</dbReference>
<feature type="domain" description="C2H2-type" evidence="8">
    <location>
        <begin position="16"/>
        <end position="43"/>
    </location>
</feature>
<reference evidence="9" key="1">
    <citation type="submission" date="2022-11" db="EMBL/GenBank/DDBJ databases">
        <title>Centuries of genome instability and evolution in soft-shell clam transmissible cancer (bioRxiv).</title>
        <authorList>
            <person name="Hart S.F.M."/>
            <person name="Yonemitsu M.A."/>
            <person name="Giersch R.M."/>
            <person name="Beal B.F."/>
            <person name="Arriagada G."/>
            <person name="Davis B.W."/>
            <person name="Ostrander E.A."/>
            <person name="Goff S.P."/>
            <person name="Metzger M.J."/>
        </authorList>
    </citation>
    <scope>NUCLEOTIDE SEQUENCE</scope>
    <source>
        <strain evidence="9">MELC-2E11</strain>
        <tissue evidence="9">Siphon/mantle</tissue>
    </source>
</reference>
<dbReference type="InterPro" id="IPR013087">
    <property type="entry name" value="Znf_C2H2_type"/>
</dbReference>
<feature type="domain" description="C2H2-type" evidence="8">
    <location>
        <begin position="44"/>
        <end position="67"/>
    </location>
</feature>
<evidence type="ECO:0000256" key="4">
    <source>
        <dbReference type="ARBA" id="ARBA00022771"/>
    </source>
</evidence>
<evidence type="ECO:0000256" key="6">
    <source>
        <dbReference type="ARBA" id="ARBA00023242"/>
    </source>
</evidence>
<dbReference type="Proteomes" id="UP001164746">
    <property type="component" value="Chromosome 10"/>
</dbReference>
<dbReference type="SMART" id="SM00355">
    <property type="entry name" value="ZnF_C2H2"/>
    <property type="match status" value="6"/>
</dbReference>
<keyword evidence="5" id="KW-0862">Zinc</keyword>
<feature type="domain" description="C2H2-type" evidence="8">
    <location>
        <begin position="110"/>
        <end position="133"/>
    </location>
</feature>
<feature type="domain" description="C2H2-type" evidence="8">
    <location>
        <begin position="144"/>
        <end position="171"/>
    </location>
</feature>
<evidence type="ECO:0000313" key="9">
    <source>
        <dbReference type="EMBL" id="WAR17152.1"/>
    </source>
</evidence>
<evidence type="ECO:0000256" key="5">
    <source>
        <dbReference type="ARBA" id="ARBA00022833"/>
    </source>
</evidence>
<keyword evidence="6" id="KW-0539">Nucleus</keyword>
<dbReference type="SUPFAM" id="SSF57667">
    <property type="entry name" value="beta-beta-alpha zinc fingers"/>
    <property type="match status" value="3"/>
</dbReference>
<accession>A0ABY7F4Q0</accession>
<organism evidence="9 10">
    <name type="scientific">Mya arenaria</name>
    <name type="common">Soft-shell clam</name>
    <dbReference type="NCBI Taxonomy" id="6604"/>
    <lineage>
        <taxon>Eukaryota</taxon>
        <taxon>Metazoa</taxon>
        <taxon>Spiralia</taxon>
        <taxon>Lophotrochozoa</taxon>
        <taxon>Mollusca</taxon>
        <taxon>Bivalvia</taxon>
        <taxon>Autobranchia</taxon>
        <taxon>Heteroconchia</taxon>
        <taxon>Euheterodonta</taxon>
        <taxon>Imparidentia</taxon>
        <taxon>Neoheterodontei</taxon>
        <taxon>Myida</taxon>
        <taxon>Myoidea</taxon>
        <taxon>Myidae</taxon>
        <taxon>Mya</taxon>
    </lineage>
</organism>
<keyword evidence="3" id="KW-0677">Repeat</keyword>
<evidence type="ECO:0000256" key="7">
    <source>
        <dbReference type="PROSITE-ProRule" id="PRU00042"/>
    </source>
</evidence>
<proteinExistence type="predicted"/>
<protein>
    <submittedName>
        <fullName evidence="9">ZN554-like protein</fullName>
    </submittedName>
</protein>
<evidence type="ECO:0000259" key="8">
    <source>
        <dbReference type="PROSITE" id="PS50157"/>
    </source>
</evidence>
<keyword evidence="2" id="KW-0479">Metal-binding</keyword>
<dbReference type="Gene3D" id="3.30.160.60">
    <property type="entry name" value="Classic Zinc Finger"/>
    <property type="match status" value="6"/>
</dbReference>
<gene>
    <name evidence="9" type="ORF">MAR_031746</name>
</gene>
<dbReference type="PROSITE" id="PS50157">
    <property type="entry name" value="ZINC_FINGER_C2H2_2"/>
    <property type="match status" value="6"/>
</dbReference>
<dbReference type="EMBL" id="CP111021">
    <property type="protein sequence ID" value="WAR17152.1"/>
    <property type="molecule type" value="Genomic_DNA"/>
</dbReference>
<sequence length="200" mass="23186">MEILVLGQIKESSKNFTCSVCSKGFKRKGQLNRHFLIHTGEKPWECSVCKHRFNQKDSMKRHMLIVHGIMYIVCLFVVSKKHVCPLCEKAFKGKGDLTRHLRIHTGEKPFKCEICGRSFTQKSVLKSHSITVHNIVPSDLDLRYNCSVCGKMFRAKGDLTRHFRIHTGEKPFECSVCKRRFNDRGNRKKHMVTHIGQMNI</sequence>
<evidence type="ECO:0000256" key="3">
    <source>
        <dbReference type="ARBA" id="ARBA00022737"/>
    </source>
</evidence>
<evidence type="ECO:0000256" key="2">
    <source>
        <dbReference type="ARBA" id="ARBA00022723"/>
    </source>
</evidence>
<keyword evidence="4 7" id="KW-0863">Zinc-finger</keyword>
<feature type="domain" description="C2H2-type" evidence="8">
    <location>
        <begin position="172"/>
        <end position="199"/>
    </location>
</feature>
<comment type="subcellular location">
    <subcellularLocation>
        <location evidence="1">Nucleus</location>
    </subcellularLocation>
</comment>
<evidence type="ECO:0000313" key="10">
    <source>
        <dbReference type="Proteomes" id="UP001164746"/>
    </source>
</evidence>
<dbReference type="PANTHER" id="PTHR24394">
    <property type="entry name" value="ZINC FINGER PROTEIN"/>
    <property type="match status" value="1"/>
</dbReference>
<dbReference type="PANTHER" id="PTHR24394:SF44">
    <property type="entry name" value="ZINC FINGER PROTEIN 271-LIKE"/>
    <property type="match status" value="1"/>
</dbReference>
<dbReference type="InterPro" id="IPR036236">
    <property type="entry name" value="Znf_C2H2_sf"/>
</dbReference>
<feature type="domain" description="C2H2-type" evidence="8">
    <location>
        <begin position="82"/>
        <end position="109"/>
    </location>
</feature>
<keyword evidence="10" id="KW-1185">Reference proteome</keyword>